<evidence type="ECO:0000256" key="5">
    <source>
        <dbReference type="ARBA" id="ARBA00023002"/>
    </source>
</evidence>
<evidence type="ECO:0000259" key="7">
    <source>
        <dbReference type="Pfam" id="PF00775"/>
    </source>
</evidence>
<evidence type="ECO:0000259" key="8">
    <source>
        <dbReference type="Pfam" id="PF04444"/>
    </source>
</evidence>
<dbReference type="InterPro" id="IPR039390">
    <property type="entry name" value="1_2-HQD/HQD"/>
</dbReference>
<dbReference type="PANTHER" id="PTHR33711">
    <property type="entry name" value="DIOXYGENASE, PUTATIVE (AFU_ORTHOLOGUE AFUA_2G02910)-RELATED"/>
    <property type="match status" value="1"/>
</dbReference>
<dbReference type="InterPro" id="IPR000627">
    <property type="entry name" value="Intradiol_dOase_C"/>
</dbReference>
<dbReference type="InterPro" id="IPR015889">
    <property type="entry name" value="Intradiol_dOase_core"/>
</dbReference>
<accession>A0A158DL52</accession>
<dbReference type="RefSeq" id="WP_061164673.1">
    <property type="nucleotide sequence ID" value="NZ_FCOI02000045.1"/>
</dbReference>
<dbReference type="Proteomes" id="UP000054624">
    <property type="component" value="Unassembled WGS sequence"/>
</dbReference>
<dbReference type="GO" id="GO:0008199">
    <property type="term" value="F:ferric iron binding"/>
    <property type="evidence" value="ECO:0007669"/>
    <property type="project" value="InterPro"/>
</dbReference>
<dbReference type="AlphaFoldDB" id="A0A158DL52"/>
<dbReference type="GO" id="GO:0009712">
    <property type="term" value="P:catechol-containing compound metabolic process"/>
    <property type="evidence" value="ECO:0007669"/>
    <property type="project" value="InterPro"/>
</dbReference>
<dbReference type="CDD" id="cd03461">
    <property type="entry name" value="1_2-HQD"/>
    <property type="match status" value="1"/>
</dbReference>
<comment type="similarity">
    <text evidence="2">Belongs to the intradiol ring-cleavage dioxygenase family.</text>
</comment>
<evidence type="ECO:0000256" key="3">
    <source>
        <dbReference type="ARBA" id="ARBA00022723"/>
    </source>
</evidence>
<comment type="cofactor">
    <cofactor evidence="1">
        <name>Fe(3+)</name>
        <dbReference type="ChEBI" id="CHEBI:29034"/>
    </cofactor>
</comment>
<name>A0A158DL52_9BURK</name>
<evidence type="ECO:0000256" key="2">
    <source>
        <dbReference type="ARBA" id="ARBA00007825"/>
    </source>
</evidence>
<reference evidence="10" key="1">
    <citation type="submission" date="2016-01" db="EMBL/GenBank/DDBJ databases">
        <authorList>
            <person name="Peeters Charlotte."/>
        </authorList>
    </citation>
    <scope>NUCLEOTIDE SEQUENCE [LARGE SCALE GENOMIC DNA]</scope>
</reference>
<evidence type="ECO:0000313" key="9">
    <source>
        <dbReference type="EMBL" id="SAK95358.1"/>
    </source>
</evidence>
<keyword evidence="6" id="KW-0408">Iron</keyword>
<dbReference type="GO" id="GO:0018576">
    <property type="term" value="F:catechol 1,2-dioxygenase activity"/>
    <property type="evidence" value="ECO:0007669"/>
    <property type="project" value="InterPro"/>
</dbReference>
<keyword evidence="3" id="KW-0479">Metal-binding</keyword>
<dbReference type="PANTHER" id="PTHR33711:SF7">
    <property type="entry name" value="INTRADIOL RING-CLEAVAGE DIOXYGENASES DOMAIN-CONTAINING PROTEIN-RELATED"/>
    <property type="match status" value="1"/>
</dbReference>
<gene>
    <name evidence="9" type="ORF">AWB76_07127</name>
</gene>
<dbReference type="Pfam" id="PF00775">
    <property type="entry name" value="Dioxygenase_C"/>
    <property type="match status" value="1"/>
</dbReference>
<dbReference type="STRING" id="1777137.AWB76_07127"/>
<keyword evidence="10" id="KW-1185">Reference proteome</keyword>
<proteinExistence type="inferred from homology"/>
<keyword evidence="4" id="KW-0223">Dioxygenase</keyword>
<protein>
    <submittedName>
        <fullName evidence="9">Catechol 1,2-dioxygenase</fullName>
    </submittedName>
</protein>
<dbReference type="EMBL" id="FCOI02000045">
    <property type="protein sequence ID" value="SAK95358.1"/>
    <property type="molecule type" value="Genomic_DNA"/>
</dbReference>
<dbReference type="InterPro" id="IPR050770">
    <property type="entry name" value="Intradiol_RC_Dioxygenase"/>
</dbReference>
<evidence type="ECO:0000256" key="1">
    <source>
        <dbReference type="ARBA" id="ARBA00001965"/>
    </source>
</evidence>
<dbReference type="OrthoDB" id="9800887at2"/>
<evidence type="ECO:0000256" key="6">
    <source>
        <dbReference type="ARBA" id="ARBA00023004"/>
    </source>
</evidence>
<keyword evidence="5" id="KW-0560">Oxidoreductase</keyword>
<dbReference type="SUPFAM" id="SSF49482">
    <property type="entry name" value="Aromatic compound dioxygenase"/>
    <property type="match status" value="1"/>
</dbReference>
<evidence type="ECO:0000313" key="10">
    <source>
        <dbReference type="Proteomes" id="UP000054624"/>
    </source>
</evidence>
<evidence type="ECO:0000256" key="4">
    <source>
        <dbReference type="ARBA" id="ARBA00022964"/>
    </source>
</evidence>
<dbReference type="Pfam" id="PF04444">
    <property type="entry name" value="Dioxygenase_N"/>
    <property type="match status" value="1"/>
</dbReference>
<sequence>MRNVDDRSITAAVIEQLARCASPRVRQIGESLVRHLHDFVRDVEPTQEEWSAAISFLTETGKMCSATRQEFILLSDTLGVSMLVDAINHRLPQRATQTTVLGPFYVERPPERALGDLIDTREGPALFCEGTVSDVNGKPIAGAVVDTWHSDAEGFYDVQGKDGLSALTGRARFRTDENGRYWFRTVLPAFYPIPHDGPVGRMLDAQGRHPFRPAHVHFIIEAPGYEPLVTHVFLAGDPYLDSDVVFGVKDSLITRVTRHERGKTPGGHAVEQPTNLLHFDFRLADQQDGRLRRSSESSEHPASA</sequence>
<organism evidence="9 10">
    <name type="scientific">Caballeronia temeraria</name>
    <dbReference type="NCBI Taxonomy" id="1777137"/>
    <lineage>
        <taxon>Bacteria</taxon>
        <taxon>Pseudomonadati</taxon>
        <taxon>Pseudomonadota</taxon>
        <taxon>Betaproteobacteria</taxon>
        <taxon>Burkholderiales</taxon>
        <taxon>Burkholderiaceae</taxon>
        <taxon>Caballeronia</taxon>
    </lineage>
</organism>
<dbReference type="Gene3D" id="2.60.130.10">
    <property type="entry name" value="Aromatic compound dioxygenase"/>
    <property type="match status" value="1"/>
</dbReference>
<dbReference type="InterPro" id="IPR007535">
    <property type="entry name" value="Catechol_dOase_N"/>
</dbReference>
<feature type="domain" description="Catechol dioxygenase N-terminal" evidence="8">
    <location>
        <begin position="23"/>
        <end position="95"/>
    </location>
</feature>
<feature type="domain" description="Intradiol ring-cleavage dioxygenases" evidence="7">
    <location>
        <begin position="118"/>
        <end position="283"/>
    </location>
</feature>